<evidence type="ECO:0000313" key="2">
    <source>
        <dbReference type="EMBL" id="MBX11712.1"/>
    </source>
</evidence>
<accession>A0A2P2L161</accession>
<dbReference type="EMBL" id="GGEC01031228">
    <property type="protein sequence ID" value="MBX11712.1"/>
    <property type="molecule type" value="Transcribed_RNA"/>
</dbReference>
<feature type="transmembrane region" description="Helical" evidence="1">
    <location>
        <begin position="38"/>
        <end position="63"/>
    </location>
</feature>
<reference evidence="2" key="1">
    <citation type="submission" date="2018-02" db="EMBL/GenBank/DDBJ databases">
        <title>Rhizophora mucronata_Transcriptome.</title>
        <authorList>
            <person name="Meera S.P."/>
            <person name="Sreeshan A."/>
            <person name="Augustine A."/>
        </authorList>
    </citation>
    <scope>NUCLEOTIDE SEQUENCE</scope>
    <source>
        <tissue evidence="2">Leaf</tissue>
    </source>
</reference>
<keyword evidence="1" id="KW-0472">Membrane</keyword>
<name>A0A2P2L161_RHIMU</name>
<organism evidence="2">
    <name type="scientific">Rhizophora mucronata</name>
    <name type="common">Asiatic mangrove</name>
    <dbReference type="NCBI Taxonomy" id="61149"/>
    <lineage>
        <taxon>Eukaryota</taxon>
        <taxon>Viridiplantae</taxon>
        <taxon>Streptophyta</taxon>
        <taxon>Embryophyta</taxon>
        <taxon>Tracheophyta</taxon>
        <taxon>Spermatophyta</taxon>
        <taxon>Magnoliopsida</taxon>
        <taxon>eudicotyledons</taxon>
        <taxon>Gunneridae</taxon>
        <taxon>Pentapetalae</taxon>
        <taxon>rosids</taxon>
        <taxon>fabids</taxon>
        <taxon>Malpighiales</taxon>
        <taxon>Rhizophoraceae</taxon>
        <taxon>Rhizophora</taxon>
    </lineage>
</organism>
<sequence length="67" mass="7561">MDNTIIANTRCTHNNMVQKCGRPCHNYVRYPKRNLLGFLLRPLATLTGNLFLGCHIFLGLFSIGHSS</sequence>
<evidence type="ECO:0000256" key="1">
    <source>
        <dbReference type="SAM" id="Phobius"/>
    </source>
</evidence>
<keyword evidence="1" id="KW-0812">Transmembrane</keyword>
<proteinExistence type="predicted"/>
<keyword evidence="1" id="KW-1133">Transmembrane helix</keyword>
<protein>
    <submittedName>
        <fullName evidence="2">Uncharacterized protein</fullName>
    </submittedName>
</protein>
<dbReference type="AlphaFoldDB" id="A0A2P2L161"/>